<feature type="compositionally biased region" description="Low complexity" evidence="1">
    <location>
        <begin position="23"/>
        <end position="51"/>
    </location>
</feature>
<name>A0ABV3V7D8_9MYCO</name>
<evidence type="ECO:0008006" key="5">
    <source>
        <dbReference type="Google" id="ProtNLM"/>
    </source>
</evidence>
<evidence type="ECO:0000256" key="1">
    <source>
        <dbReference type="SAM" id="MobiDB-lite"/>
    </source>
</evidence>
<sequence length="129" mass="12725">MKQTILRTTLCGLAAFAVIGTAAACSSAESTDSSTQSASTSASSAPESSSAITPDAFGECMHEHGIPAPPEGAPGAPGGPEHPGAPGHHPDGPPPGDGATPPPPPGVDQAQWEEAMQACQSLAPQPPQR</sequence>
<proteinExistence type="predicted"/>
<dbReference type="Proteomes" id="UP001558474">
    <property type="component" value="Unassembled WGS sequence"/>
</dbReference>
<gene>
    <name evidence="3" type="ORF">ABFW12_03240</name>
</gene>
<evidence type="ECO:0000313" key="4">
    <source>
        <dbReference type="Proteomes" id="UP001558474"/>
    </source>
</evidence>
<dbReference type="EMBL" id="JBDLOU010000004">
    <property type="protein sequence ID" value="MEX3737242.1"/>
    <property type="molecule type" value="Genomic_DNA"/>
</dbReference>
<feature type="region of interest" description="Disordered" evidence="1">
    <location>
        <begin position="23"/>
        <end position="129"/>
    </location>
</feature>
<feature type="chain" id="PRO_5046869160" description="Lipoprotein" evidence="2">
    <location>
        <begin position="25"/>
        <end position="129"/>
    </location>
</feature>
<dbReference type="PROSITE" id="PS51257">
    <property type="entry name" value="PROKAR_LIPOPROTEIN"/>
    <property type="match status" value="1"/>
</dbReference>
<evidence type="ECO:0000256" key="2">
    <source>
        <dbReference type="SAM" id="SignalP"/>
    </source>
</evidence>
<dbReference type="RefSeq" id="WP_368572406.1">
    <property type="nucleotide sequence ID" value="NZ_JBDLOU010000004.1"/>
</dbReference>
<comment type="caution">
    <text evidence="3">The sequence shown here is derived from an EMBL/GenBank/DDBJ whole genome shotgun (WGS) entry which is preliminary data.</text>
</comment>
<organism evidence="3 4">
    <name type="scientific">Mycolicibacterium porcinum</name>
    <dbReference type="NCBI Taxonomy" id="39693"/>
    <lineage>
        <taxon>Bacteria</taxon>
        <taxon>Bacillati</taxon>
        <taxon>Actinomycetota</taxon>
        <taxon>Actinomycetes</taxon>
        <taxon>Mycobacteriales</taxon>
        <taxon>Mycobacteriaceae</taxon>
        <taxon>Mycolicibacterium</taxon>
    </lineage>
</organism>
<feature type="compositionally biased region" description="Pro residues" evidence="1">
    <location>
        <begin position="92"/>
        <end position="106"/>
    </location>
</feature>
<keyword evidence="2" id="KW-0732">Signal</keyword>
<reference evidence="3 4" key="1">
    <citation type="submission" date="2024-04" db="EMBL/GenBank/DDBJ databases">
        <title>Genomic Markers of Mycobacteria.</title>
        <authorList>
            <person name="Soliman M.S."/>
            <person name="Elkholy A."/>
            <person name="Soliman N.S."/>
            <person name="Abbas A."/>
            <person name="Khayrat S."/>
            <person name="Shawky S."/>
        </authorList>
    </citation>
    <scope>NUCLEOTIDE SEQUENCE [LARGE SCALE GENOMIC DNA]</scope>
    <source>
        <strain evidence="3 4">Egy-CU-AM5</strain>
    </source>
</reference>
<feature type="signal peptide" evidence="2">
    <location>
        <begin position="1"/>
        <end position="24"/>
    </location>
</feature>
<evidence type="ECO:0000313" key="3">
    <source>
        <dbReference type="EMBL" id="MEX3737242.1"/>
    </source>
</evidence>
<keyword evidence="4" id="KW-1185">Reference proteome</keyword>
<protein>
    <recommendedName>
        <fullName evidence="5">Lipoprotein</fullName>
    </recommendedName>
</protein>
<accession>A0ABV3V7D8</accession>